<reference evidence="3 4" key="1">
    <citation type="submission" date="2019-10" db="EMBL/GenBank/DDBJ databases">
        <authorList>
            <person name="Palmer J.M."/>
        </authorList>
    </citation>
    <scope>NUCLEOTIDE SEQUENCE [LARGE SCALE GENOMIC DNA]</scope>
    <source>
        <strain evidence="3 4">TWF718</strain>
    </source>
</reference>
<name>A0AAN8NN39_9PEZI</name>
<feature type="region of interest" description="Disordered" evidence="1">
    <location>
        <begin position="224"/>
        <end position="246"/>
    </location>
</feature>
<proteinExistence type="predicted"/>
<evidence type="ECO:0000259" key="2">
    <source>
        <dbReference type="PROSITE" id="PS50181"/>
    </source>
</evidence>
<feature type="compositionally biased region" description="Polar residues" evidence="1">
    <location>
        <begin position="808"/>
        <end position="820"/>
    </location>
</feature>
<feature type="compositionally biased region" description="Basic and acidic residues" evidence="1">
    <location>
        <begin position="279"/>
        <end position="306"/>
    </location>
</feature>
<feature type="compositionally biased region" description="Basic and acidic residues" evidence="1">
    <location>
        <begin position="1385"/>
        <end position="1414"/>
    </location>
</feature>
<feature type="region of interest" description="Disordered" evidence="1">
    <location>
        <begin position="800"/>
        <end position="820"/>
    </location>
</feature>
<dbReference type="Proteomes" id="UP001313282">
    <property type="component" value="Unassembled WGS sequence"/>
</dbReference>
<sequence>MGQTIWLPVSSANSKDPTVRCWVAYRDLERTWQAFRTNFKMASVGSRRSQQCWDSLVQSINEPLFSDKGRFSKASGLINQDIGRYRKSNATFAKTFGLLPGNIGYGAGPGPFISPLVSRIGLSSGKANVIPQGPAYSFQINTGPPNCLGPIRYLGGTGPRIPEELAFTILQGPLTTRKCTLYHKLAINWYHGNACQNSGQVSRSPRLSLKGNFSNFLHQSAKICKSRSSNHGSRRPIGSRPGYKDPSSILLKPELWKLLPASLSFCADSDPAGMNPDKSAQRGEDSQKKGSRNEDGHVRRPRGSEQKRKRAADENEENEDADPPPSKRIDRKSPGPQALQLALACPFAKGDLDRNEHACCLFIRRKNLSGIKEHLKRNHFENKLPNAIREAQTWEDLFDICNPHWHPTERPSPYIETISRRSVAGSSKSSASSVKSNQWEDCSTSTPLDCQKIQNGPELHSPLFDPRNDNGLPRTTNQDTPTNTHTGRHHHYNIGPLSPTSYRRSSNQESFPELEEEEEIVNPPNHLWLEQRIPLGPSHTSNLNLNATQSVPAQAYGQQGFFQSELGVEHHNLEEGIQSAAPPSIDNSRKPFEDPPHLEYQNFFDLESYEKDSAPWSGNNPVVQATGPFQHASMSSTLFLNKNKKSLQPSLTIGQPLDQQEPKSKPRGDLAKSTKSSNRACDRPKRKRYLLLVKRIPRNPLSQESKSPHRFNFEDFDEFHAKFESWLQHVFTDPPFSWENMMLFDDKEKTELESVEEVAGNLEHSFIHYRSDDAALYLVSRNGHSGLANSSFNPQAVAVVSGGGTKPKTPTDSLDSNQDVDPSGVVKHLVRKQILALLISQSVTADKPIFCWRDSGKLSHVENSEGQLQPRPHKHHSITERRGPGTNSNDSGREGELYPKVTSASEDLPLQAGAIVPSTSYPSTIMNNKGAKNPESSAQQGQGSSAEPQNLDPGSASGICKLLLLPSEILHQILLYLPAISLYAISLTCHSLQTHSFADALWENIVDSPDLPSPHPYLSYRSLHHALAPHLYLKRKIFIGDRQYFGSILVSKYMPISGTLEAFSFTGTYSSDPAEFSTWSYNPDVIICPFSPEVNIREEPELKISPNSKASADGEIPVSRRGILATFFRAEAILQRDVYSQMAVWPPMTIPAETRVRNESPSGFKNGANSKQIGPFIRLPSNISINGTFVSVGGVNDVMGAAVDRSAFIVQQSKATPNESAKWKADELRQRSGYPSETAFRLRRWAVLGDTSGDLENRFRMGERVETFAELDEELWTPTPEYPYRGIWAGDYGPHGTEFLLFHQPKTSSPRKRLEIVKLTGDPNVPRGEYTLIVDDLSQPLRIADEEEIEWPGAKVYHARGRVAAQEFRNDKFIDVHLIIPEPEKDWQSAQAGKRESLSEKASGDDERERKDNIGEEWGVGSRERGGLGGRSKRLSNTKQPARLLDQPWVPMRVAAYWHGAGEIIRLYRRVNVHKFLN</sequence>
<feature type="region of interest" description="Disordered" evidence="1">
    <location>
        <begin position="269"/>
        <end position="335"/>
    </location>
</feature>
<feature type="region of interest" description="Disordered" evidence="1">
    <location>
        <begin position="919"/>
        <end position="951"/>
    </location>
</feature>
<dbReference type="InterPro" id="IPR036047">
    <property type="entry name" value="F-box-like_dom_sf"/>
</dbReference>
<organism evidence="3 4">
    <name type="scientific">Orbilia javanica</name>
    <dbReference type="NCBI Taxonomy" id="47235"/>
    <lineage>
        <taxon>Eukaryota</taxon>
        <taxon>Fungi</taxon>
        <taxon>Dikarya</taxon>
        <taxon>Ascomycota</taxon>
        <taxon>Pezizomycotina</taxon>
        <taxon>Orbiliomycetes</taxon>
        <taxon>Orbiliales</taxon>
        <taxon>Orbiliaceae</taxon>
        <taxon>Orbilia</taxon>
    </lineage>
</organism>
<gene>
    <name evidence="3" type="ORF">TWF718_010924</name>
</gene>
<feature type="region of interest" description="Disordered" evidence="1">
    <location>
        <begin position="455"/>
        <end position="505"/>
    </location>
</feature>
<evidence type="ECO:0000313" key="4">
    <source>
        <dbReference type="Proteomes" id="UP001313282"/>
    </source>
</evidence>
<feature type="region of interest" description="Disordered" evidence="1">
    <location>
        <begin position="649"/>
        <end position="681"/>
    </location>
</feature>
<dbReference type="InterPro" id="IPR001810">
    <property type="entry name" value="F-box_dom"/>
</dbReference>
<feature type="region of interest" description="Disordered" evidence="1">
    <location>
        <begin position="861"/>
        <end position="897"/>
    </location>
</feature>
<dbReference type="SUPFAM" id="SSF81383">
    <property type="entry name" value="F-box domain"/>
    <property type="match status" value="1"/>
</dbReference>
<dbReference type="EMBL" id="JAVHNR010000009">
    <property type="protein sequence ID" value="KAK6333101.1"/>
    <property type="molecule type" value="Genomic_DNA"/>
</dbReference>
<dbReference type="PROSITE" id="PS50181">
    <property type="entry name" value="FBOX"/>
    <property type="match status" value="1"/>
</dbReference>
<keyword evidence="4" id="KW-1185">Reference proteome</keyword>
<feature type="compositionally biased region" description="Low complexity" evidence="1">
    <location>
        <begin position="475"/>
        <end position="485"/>
    </location>
</feature>
<dbReference type="Pfam" id="PF12014">
    <property type="entry name" value="Cyclin_D1_bind"/>
    <property type="match status" value="1"/>
</dbReference>
<feature type="region of interest" description="Disordered" evidence="1">
    <location>
        <begin position="1385"/>
        <end position="1439"/>
    </location>
</feature>
<evidence type="ECO:0000256" key="1">
    <source>
        <dbReference type="SAM" id="MobiDB-lite"/>
    </source>
</evidence>
<feature type="compositionally biased region" description="Basic and acidic residues" evidence="1">
    <location>
        <begin position="660"/>
        <end position="672"/>
    </location>
</feature>
<feature type="compositionally biased region" description="Low complexity" evidence="1">
    <location>
        <begin position="934"/>
        <end position="949"/>
    </location>
</feature>
<dbReference type="SMART" id="SM00256">
    <property type="entry name" value="FBOX"/>
    <property type="match status" value="1"/>
</dbReference>
<accession>A0AAN8NN39</accession>
<protein>
    <recommendedName>
        <fullName evidence="2">F-box domain-containing protein</fullName>
    </recommendedName>
</protein>
<comment type="caution">
    <text evidence="3">The sequence shown here is derived from an EMBL/GenBank/DDBJ whole genome shotgun (WGS) entry which is preliminary data.</text>
</comment>
<dbReference type="Gene3D" id="1.20.1280.50">
    <property type="match status" value="1"/>
</dbReference>
<dbReference type="Pfam" id="PF12937">
    <property type="entry name" value="F-box-like"/>
    <property type="match status" value="1"/>
</dbReference>
<feature type="domain" description="F-box" evidence="2">
    <location>
        <begin position="959"/>
        <end position="1005"/>
    </location>
</feature>
<evidence type="ECO:0000313" key="3">
    <source>
        <dbReference type="EMBL" id="KAK6333101.1"/>
    </source>
</evidence>